<reference evidence="2" key="1">
    <citation type="journal article" date="2023" name="Science">
        <title>Genome structures resolve the early diversification of teleost fishes.</title>
        <authorList>
            <person name="Parey E."/>
            <person name="Louis A."/>
            <person name="Montfort J."/>
            <person name="Bouchez O."/>
            <person name="Roques C."/>
            <person name="Iampietro C."/>
            <person name="Lluch J."/>
            <person name="Castinel A."/>
            <person name="Donnadieu C."/>
            <person name="Desvignes T."/>
            <person name="Floi Bucao C."/>
            <person name="Jouanno E."/>
            <person name="Wen M."/>
            <person name="Mejri S."/>
            <person name="Dirks R."/>
            <person name="Jansen H."/>
            <person name="Henkel C."/>
            <person name="Chen W.J."/>
            <person name="Zahm M."/>
            <person name="Cabau C."/>
            <person name="Klopp C."/>
            <person name="Thompson A.W."/>
            <person name="Robinson-Rechavi M."/>
            <person name="Braasch I."/>
            <person name="Lecointre G."/>
            <person name="Bobe J."/>
            <person name="Postlethwait J.H."/>
            <person name="Berthelot C."/>
            <person name="Roest Crollius H."/>
            <person name="Guiguen Y."/>
        </authorList>
    </citation>
    <scope>NUCLEOTIDE SEQUENCE</scope>
    <source>
        <strain evidence="2">WJC10195</strain>
    </source>
</reference>
<dbReference type="GO" id="GO:0016020">
    <property type="term" value="C:membrane"/>
    <property type="evidence" value="ECO:0007669"/>
    <property type="project" value="TreeGrafter"/>
</dbReference>
<dbReference type="InterPro" id="IPR052921">
    <property type="entry name" value="GPCR1_Superfamily_Member"/>
</dbReference>
<dbReference type="Gene3D" id="1.20.1070.10">
    <property type="entry name" value="Rhodopsin 7-helix transmembrane proteins"/>
    <property type="match status" value="1"/>
</dbReference>
<organism evidence="2 3">
    <name type="scientific">Synaphobranchus kaupii</name>
    <name type="common">Kaup's arrowtooth eel</name>
    <dbReference type="NCBI Taxonomy" id="118154"/>
    <lineage>
        <taxon>Eukaryota</taxon>
        <taxon>Metazoa</taxon>
        <taxon>Chordata</taxon>
        <taxon>Craniata</taxon>
        <taxon>Vertebrata</taxon>
        <taxon>Euteleostomi</taxon>
        <taxon>Actinopterygii</taxon>
        <taxon>Neopterygii</taxon>
        <taxon>Teleostei</taxon>
        <taxon>Anguilliformes</taxon>
        <taxon>Synaphobranchidae</taxon>
        <taxon>Synaphobranchus</taxon>
    </lineage>
</organism>
<protein>
    <submittedName>
        <fullName evidence="2">Uncharacterized protein</fullName>
    </submittedName>
</protein>
<dbReference type="AlphaFoldDB" id="A0A9Q1EG86"/>
<evidence type="ECO:0000313" key="3">
    <source>
        <dbReference type="Proteomes" id="UP001152622"/>
    </source>
</evidence>
<evidence type="ECO:0000256" key="1">
    <source>
        <dbReference type="SAM" id="Phobius"/>
    </source>
</evidence>
<dbReference type="GO" id="GO:0004984">
    <property type="term" value="F:olfactory receptor activity"/>
    <property type="evidence" value="ECO:0007669"/>
    <property type="project" value="TreeGrafter"/>
</dbReference>
<dbReference type="OrthoDB" id="9845816at2759"/>
<keyword evidence="3" id="KW-1185">Reference proteome</keyword>
<gene>
    <name evidence="2" type="ORF">SKAU_G00371480</name>
</gene>
<dbReference type="PANTHER" id="PTHR26451">
    <property type="entry name" value="G_PROTEIN_RECEP_F1_2 DOMAIN-CONTAINING PROTEIN"/>
    <property type="match status" value="1"/>
</dbReference>
<dbReference type="SUPFAM" id="SSF81321">
    <property type="entry name" value="Family A G protein-coupled receptor-like"/>
    <property type="match status" value="1"/>
</dbReference>
<accession>A0A9Q1EG86</accession>
<evidence type="ECO:0000313" key="2">
    <source>
        <dbReference type="EMBL" id="KAJ8338182.1"/>
    </source>
</evidence>
<name>A0A9Q1EG86_SYNKA</name>
<feature type="transmembrane region" description="Helical" evidence="1">
    <location>
        <begin position="92"/>
        <end position="115"/>
    </location>
</feature>
<feature type="transmembrane region" description="Helical" evidence="1">
    <location>
        <begin position="20"/>
        <end position="37"/>
    </location>
</feature>
<dbReference type="PANTHER" id="PTHR26451:SF882">
    <property type="entry name" value="OLFACTORY RECEPTOR 11A1-LIKE ISOFORM X1"/>
    <property type="match status" value="1"/>
</dbReference>
<keyword evidence="1" id="KW-0472">Membrane</keyword>
<proteinExistence type="predicted"/>
<keyword evidence="1" id="KW-0812">Transmembrane</keyword>
<dbReference type="GO" id="GO:0005549">
    <property type="term" value="F:odorant binding"/>
    <property type="evidence" value="ECO:0007669"/>
    <property type="project" value="TreeGrafter"/>
</dbReference>
<keyword evidence="1" id="KW-1133">Transmembrane helix</keyword>
<feature type="transmembrane region" description="Helical" evidence="1">
    <location>
        <begin position="57"/>
        <end position="80"/>
    </location>
</feature>
<dbReference type="EMBL" id="JAINUF010000018">
    <property type="protein sequence ID" value="KAJ8338182.1"/>
    <property type="molecule type" value="Genomic_DNA"/>
</dbReference>
<comment type="caution">
    <text evidence="2">The sequence shown here is derived from an EMBL/GenBank/DDBJ whole genome shotgun (WGS) entry which is preliminary data.</text>
</comment>
<dbReference type="Proteomes" id="UP001152622">
    <property type="component" value="Chromosome 18"/>
</dbReference>
<sequence>MVRERCDREQLKKGELHKIILISVCATLILFSYGKILQEGRRLGVLTCRNRVGCRTIAWHGAQLSVYIVPNFVNFVLHLLQKHGYLNRGPKELFAVINFAFFSLAQCIAPIIYGLRKEELLEQLNHRFPCLPCHLKRVLAWTVRATQPSLRPQTRDRAMTSQRLMSIELSKTSV</sequence>